<sequence>MQKKQIKIIADTHTHTIISSDAFSTLLENIHAAKEREIKYICLTEHVYSVLPDAPKPSYFKSMHALPREFEGIKLVRGVEANIIDYDGKLDMPSDILQWLDWVIASLHTGAIAPATEKEHTRAWLSVAENPDVDVVGHCADPRYAFDIQSVIKAFAKYEKIVEVNNQSPVVRPGSEPIALEVLSACKKYGVPVVLSSDAHFVHCIGKFDNSIELIKKADFPIELILNADLKTFEKLIKTKSNGAF</sequence>
<dbReference type="EMBL" id="CP054142">
    <property type="protein sequence ID" value="QTQ14278.1"/>
    <property type="molecule type" value="Genomic_DNA"/>
</dbReference>
<dbReference type="Proteomes" id="UP000671908">
    <property type="component" value="Chromosome"/>
</dbReference>
<dbReference type="CDD" id="cd07437">
    <property type="entry name" value="PHP_HisPPase_Ycdx_like"/>
    <property type="match status" value="1"/>
</dbReference>
<dbReference type="InterPro" id="IPR050243">
    <property type="entry name" value="PHP_phosphatase"/>
</dbReference>
<evidence type="ECO:0000313" key="2">
    <source>
        <dbReference type="EMBL" id="QTQ14278.1"/>
    </source>
</evidence>
<proteinExistence type="predicted"/>
<protein>
    <submittedName>
        <fullName evidence="2">Phosphatase</fullName>
    </submittedName>
</protein>
<dbReference type="RefSeq" id="WP_210118949.1">
    <property type="nucleotide sequence ID" value="NZ_CP054142.1"/>
</dbReference>
<dbReference type="KEGG" id="tpav:HRQ91_07340"/>
<evidence type="ECO:0000259" key="1">
    <source>
        <dbReference type="SMART" id="SM00481"/>
    </source>
</evidence>
<feature type="domain" description="Polymerase/histidinol phosphatase N-terminal" evidence="1">
    <location>
        <begin position="10"/>
        <end position="85"/>
    </location>
</feature>
<name>A0A975IEV7_9SPIR</name>
<dbReference type="Pfam" id="PF02811">
    <property type="entry name" value="PHP"/>
    <property type="match status" value="1"/>
</dbReference>
<dbReference type="InterPro" id="IPR003141">
    <property type="entry name" value="Pol/His_phosphatase_N"/>
</dbReference>
<dbReference type="InterPro" id="IPR016195">
    <property type="entry name" value="Pol/histidinol_Pase-like"/>
</dbReference>
<dbReference type="InterPro" id="IPR004013">
    <property type="entry name" value="PHP_dom"/>
</dbReference>
<dbReference type="Gene3D" id="3.20.20.140">
    <property type="entry name" value="Metal-dependent hydrolases"/>
    <property type="match status" value="1"/>
</dbReference>
<dbReference type="PANTHER" id="PTHR36928:SF1">
    <property type="entry name" value="PHOSPHATASE YCDX-RELATED"/>
    <property type="match status" value="1"/>
</dbReference>
<gene>
    <name evidence="2" type="ORF">HRQ91_07340</name>
</gene>
<dbReference type="GO" id="GO:0005829">
    <property type="term" value="C:cytosol"/>
    <property type="evidence" value="ECO:0007669"/>
    <property type="project" value="TreeGrafter"/>
</dbReference>
<keyword evidence="3" id="KW-1185">Reference proteome</keyword>
<reference evidence="2 3" key="1">
    <citation type="journal article" date="2021" name="Microbiol. Resour. Announc.">
        <title>Complete Genome Sequences of Three Human Oral Treponema parvum Isolates.</title>
        <authorList>
            <person name="Zeng H."/>
            <person name="Watt R.M."/>
        </authorList>
    </citation>
    <scope>NUCLEOTIDE SEQUENCE [LARGE SCALE GENOMIC DNA]</scope>
    <source>
        <strain evidence="2 3">ATCC 700770</strain>
    </source>
</reference>
<dbReference type="PANTHER" id="PTHR36928">
    <property type="entry name" value="PHOSPHATASE YCDX-RELATED"/>
    <property type="match status" value="1"/>
</dbReference>
<organism evidence="2 3">
    <name type="scientific">Treponema parvum</name>
    <dbReference type="NCBI Taxonomy" id="138851"/>
    <lineage>
        <taxon>Bacteria</taxon>
        <taxon>Pseudomonadati</taxon>
        <taxon>Spirochaetota</taxon>
        <taxon>Spirochaetia</taxon>
        <taxon>Spirochaetales</taxon>
        <taxon>Treponemataceae</taxon>
        <taxon>Treponema</taxon>
    </lineage>
</organism>
<dbReference type="SUPFAM" id="SSF89550">
    <property type="entry name" value="PHP domain-like"/>
    <property type="match status" value="1"/>
</dbReference>
<dbReference type="GO" id="GO:0008270">
    <property type="term" value="F:zinc ion binding"/>
    <property type="evidence" value="ECO:0007669"/>
    <property type="project" value="TreeGrafter"/>
</dbReference>
<evidence type="ECO:0000313" key="3">
    <source>
        <dbReference type="Proteomes" id="UP000671908"/>
    </source>
</evidence>
<dbReference type="GO" id="GO:0042578">
    <property type="term" value="F:phosphoric ester hydrolase activity"/>
    <property type="evidence" value="ECO:0007669"/>
    <property type="project" value="TreeGrafter"/>
</dbReference>
<dbReference type="SMART" id="SM00481">
    <property type="entry name" value="POLIIIAc"/>
    <property type="match status" value="1"/>
</dbReference>
<accession>A0A975IEV7</accession>
<dbReference type="AlphaFoldDB" id="A0A975IEV7"/>